<name>A0A2V4BNV1_9FLAO</name>
<evidence type="ECO:0000313" key="1">
    <source>
        <dbReference type="EMBL" id="PXY39663.1"/>
    </source>
</evidence>
<dbReference type="PROSITE" id="PS51257">
    <property type="entry name" value="PROKAR_LIPOPROTEIN"/>
    <property type="match status" value="1"/>
</dbReference>
<gene>
    <name evidence="1" type="ORF">DMB65_16695</name>
</gene>
<reference evidence="1 2" key="1">
    <citation type="submission" date="2018-05" db="EMBL/GenBank/DDBJ databases">
        <title>Flavobacterium sp. strain IMCC34759, incomplete genome.</title>
        <authorList>
            <person name="Joung Y."/>
            <person name="Cho J."/>
        </authorList>
    </citation>
    <scope>NUCLEOTIDE SEQUENCE [LARGE SCALE GENOMIC DNA]</scope>
    <source>
        <strain evidence="1 2">IMCC34759</strain>
    </source>
</reference>
<dbReference type="AlphaFoldDB" id="A0A2V4BNV1"/>
<sequence>MTKTLNFIVLFFSIISFVGCKKNADEIQRQYFVDDSKNVEILSVNYCVDNFGNVSSVTIVPEKTTYKNKEKIKEVIDDLKNIYFSPDSEERNDCHDYNFIFINPKYENNKLDSSKISKCYELRKGTYKYADGSFPEITIIRNDEFQIEKNQKQTSTFKIEWPNKTNYILTYFKGSNKRLDFFIGKKIYVEIIDILSDGRYVYRATLTDGSIVTGILKKQLIP</sequence>
<organism evidence="1 2">
    <name type="scientific">Flavobacterium cheongpyeongense</name>
    <dbReference type="NCBI Taxonomy" id="2212651"/>
    <lineage>
        <taxon>Bacteria</taxon>
        <taxon>Pseudomonadati</taxon>
        <taxon>Bacteroidota</taxon>
        <taxon>Flavobacteriia</taxon>
        <taxon>Flavobacteriales</taxon>
        <taxon>Flavobacteriaceae</taxon>
        <taxon>Flavobacterium</taxon>
    </lineage>
</organism>
<accession>A0A2V4BNV1</accession>
<evidence type="ECO:0000313" key="2">
    <source>
        <dbReference type="Proteomes" id="UP000247903"/>
    </source>
</evidence>
<dbReference type="OrthoDB" id="1347825at2"/>
<dbReference type="Proteomes" id="UP000247903">
    <property type="component" value="Unassembled WGS sequence"/>
</dbReference>
<dbReference type="EMBL" id="QJHK01000016">
    <property type="protein sequence ID" value="PXY39663.1"/>
    <property type="molecule type" value="Genomic_DNA"/>
</dbReference>
<proteinExistence type="predicted"/>
<protein>
    <submittedName>
        <fullName evidence="1">Uncharacterized protein</fullName>
    </submittedName>
</protein>
<dbReference type="RefSeq" id="WP_110307756.1">
    <property type="nucleotide sequence ID" value="NZ_QJHK01000016.1"/>
</dbReference>
<keyword evidence="2" id="KW-1185">Reference proteome</keyword>
<comment type="caution">
    <text evidence="1">The sequence shown here is derived from an EMBL/GenBank/DDBJ whole genome shotgun (WGS) entry which is preliminary data.</text>
</comment>